<dbReference type="GeneID" id="32900715"/>
<name>A0A2Z2HJ13_9ARCH</name>
<evidence type="ECO:0000313" key="2">
    <source>
        <dbReference type="EMBL" id="ARS63845.1"/>
    </source>
</evidence>
<organism evidence="2 3">
    <name type="scientific">Candidatus Nitrosomarinus catalinensis</name>
    <dbReference type="NCBI Taxonomy" id="1898749"/>
    <lineage>
        <taxon>Archaea</taxon>
        <taxon>Nitrososphaerota</taxon>
        <taxon>Nitrososphaeria</taxon>
        <taxon>Nitrosopumilales</taxon>
        <taxon>Nitrosopumilaceae</taxon>
        <taxon>Candidatus Nitrosomarinus</taxon>
    </lineage>
</organism>
<dbReference type="RefSeq" id="WP_225971295.1">
    <property type="nucleotide sequence ID" value="NZ_CP021324.1"/>
</dbReference>
<dbReference type="AlphaFoldDB" id="A0A2Z2HJ13"/>
<keyword evidence="3" id="KW-1185">Reference proteome</keyword>
<feature type="transmembrane region" description="Helical" evidence="1">
    <location>
        <begin position="289"/>
        <end position="309"/>
    </location>
</feature>
<keyword evidence="1" id="KW-0812">Transmembrane</keyword>
<keyword evidence="1" id="KW-0472">Membrane</keyword>
<sequence>MIFLLIPIQDSFSELEISTNSKVYSPDHTLQVYGNGLAEENLILRLFAPDESITKFEQIQTNSDGSFNHQLLTWPEPSSIVPYGTYVVEVLSTEQNGLSKKIEITFSSTTELVSVAIERQIDTVVFAPDTGAINQSFRVFIQTTRDGLNIGNDPIELLENSQLHLPDGSSLSLKDYFRTLYAGVYYFDYTPRQEGTHVFQISVFNEGISSKGFGATHVLSQNLGGINKQISKLNSILDETSTELNILKSEISGFDDTLSSASTNINDSTDNISESVNSIEEASSQLNSLLFPIIASIGIIVALQITIIARRR</sequence>
<dbReference type="EMBL" id="CP021324">
    <property type="protein sequence ID" value="ARS63845.1"/>
    <property type="molecule type" value="Genomic_DNA"/>
</dbReference>
<accession>A0A2Z2HJ13</accession>
<dbReference type="Proteomes" id="UP000249949">
    <property type="component" value="Chromosome"/>
</dbReference>
<gene>
    <name evidence="2" type="ORF">NMSP_0214</name>
</gene>
<evidence type="ECO:0000313" key="3">
    <source>
        <dbReference type="Proteomes" id="UP000249949"/>
    </source>
</evidence>
<reference evidence="2 3" key="1">
    <citation type="journal article" date="2017" name="Environ. Microbiol.">
        <title>Genome and epigenome of a novel marine Thaumarchaeota strain suggest viral infection, phosphorothioation DNA modification and multiple restriction systems.</title>
        <authorList>
            <person name="Ahlgren N.A."/>
            <person name="Chen Y."/>
            <person name="Needham D.M."/>
            <person name="Parada A.E."/>
            <person name="Sachdeva R."/>
            <person name="Trinh V."/>
            <person name="Chen T."/>
            <person name="Fuhrman J.A."/>
        </authorList>
    </citation>
    <scope>NUCLEOTIDE SEQUENCE [LARGE SCALE GENOMIC DNA]</scope>
    <source>
        <strain evidence="2 3">SPOT01</strain>
    </source>
</reference>
<proteinExistence type="predicted"/>
<keyword evidence="1" id="KW-1133">Transmembrane helix</keyword>
<protein>
    <submittedName>
        <fullName evidence="2">Uncharacterized protein</fullName>
    </submittedName>
</protein>
<dbReference type="KEGG" id="nct:NMSP_0214"/>
<evidence type="ECO:0000256" key="1">
    <source>
        <dbReference type="SAM" id="Phobius"/>
    </source>
</evidence>